<reference evidence="2" key="1">
    <citation type="submission" date="2023-07" db="EMBL/GenBank/DDBJ databases">
        <title>Molecular identification of indigenous halophilic bacteria isolated from red sea cost, biodegradation of synthetic dyes and assessment of degraded metabolite toxicity.</title>
        <authorList>
            <person name="Chaieb K."/>
            <person name="Altayb H.N."/>
        </authorList>
    </citation>
    <scope>NUCLEOTIDE SEQUENCE [LARGE SCALE GENOMIC DNA]</scope>
    <source>
        <strain evidence="2">K20</strain>
    </source>
</reference>
<dbReference type="RefSeq" id="WP_225249614.1">
    <property type="nucleotide sequence ID" value="NZ_JAIWIU010000016.1"/>
</dbReference>
<comment type="caution">
    <text evidence="1">The sequence shown here is derived from an EMBL/GenBank/DDBJ whole genome shotgun (WGS) entry which is preliminary data.</text>
</comment>
<evidence type="ECO:0000313" key="2">
    <source>
        <dbReference type="Proteomes" id="UP001199044"/>
    </source>
</evidence>
<dbReference type="Proteomes" id="UP001199044">
    <property type="component" value="Unassembled WGS sequence"/>
</dbReference>
<accession>A0ABS7YHJ4</accession>
<keyword evidence="2" id="KW-1185">Reference proteome</keyword>
<evidence type="ECO:0000313" key="1">
    <source>
        <dbReference type="EMBL" id="MCA2015151.1"/>
    </source>
</evidence>
<proteinExistence type="predicted"/>
<protein>
    <submittedName>
        <fullName evidence="1">Cellulose biosynthesis protein BcsO</fullName>
    </submittedName>
</protein>
<name>A0ABS7YHJ4_9VIBR</name>
<sequence>MNDYDDLVKFANKLNCKDIKFKNFNHKQDLMIGNVSYPIFEQFTSRNDINLDDGDLTTKESVVSQLEKQNSSQKELKKSIFYSFSS</sequence>
<organism evidence="1 2">
    <name type="scientific">Vibrio tritonius</name>
    <dbReference type="NCBI Taxonomy" id="1435069"/>
    <lineage>
        <taxon>Bacteria</taxon>
        <taxon>Pseudomonadati</taxon>
        <taxon>Pseudomonadota</taxon>
        <taxon>Gammaproteobacteria</taxon>
        <taxon>Vibrionales</taxon>
        <taxon>Vibrionaceae</taxon>
        <taxon>Vibrio</taxon>
    </lineage>
</organism>
<gene>
    <name evidence="1" type="primary">bcsO</name>
    <name evidence="1" type="ORF">LDJ79_03450</name>
</gene>
<dbReference type="EMBL" id="JAIWIU010000016">
    <property type="protein sequence ID" value="MCA2015151.1"/>
    <property type="molecule type" value="Genomic_DNA"/>
</dbReference>